<proteinExistence type="inferred from homology"/>
<dbReference type="Proteomes" id="UP000540989">
    <property type="component" value="Unassembled WGS sequence"/>
</dbReference>
<dbReference type="NCBIfam" id="TIGR01845">
    <property type="entry name" value="outer_NodT"/>
    <property type="match status" value="1"/>
</dbReference>
<dbReference type="GO" id="GO:0005886">
    <property type="term" value="C:plasma membrane"/>
    <property type="evidence" value="ECO:0007669"/>
    <property type="project" value="UniProtKB-SubCell"/>
</dbReference>
<evidence type="ECO:0000256" key="3">
    <source>
        <dbReference type="SAM" id="MobiDB-lite"/>
    </source>
</evidence>
<dbReference type="Pfam" id="PF02321">
    <property type="entry name" value="OEP"/>
    <property type="match status" value="2"/>
</dbReference>
<feature type="region of interest" description="Disordered" evidence="3">
    <location>
        <begin position="1"/>
        <end position="48"/>
    </location>
</feature>
<keyword evidence="2" id="KW-1134">Transmembrane beta strand</keyword>
<dbReference type="Gene3D" id="1.20.1600.10">
    <property type="entry name" value="Outer membrane efflux proteins (OEP)"/>
    <property type="match status" value="1"/>
</dbReference>
<comment type="caution">
    <text evidence="4">The sequence shown here is derived from an EMBL/GenBank/DDBJ whole genome shotgun (WGS) entry which is preliminary data.</text>
</comment>
<dbReference type="PANTHER" id="PTHR30203:SF33">
    <property type="entry name" value="BLR4455 PROTEIN"/>
    <property type="match status" value="1"/>
</dbReference>
<keyword evidence="2 4" id="KW-0449">Lipoprotein</keyword>
<reference evidence="4 5" key="1">
    <citation type="submission" date="2020-08" db="EMBL/GenBank/DDBJ databases">
        <title>Genomic Encyclopedia of Type Strains, Phase IV (KMG-V): Genome sequencing to study the core and pangenomes of soil and plant-associated prokaryotes.</title>
        <authorList>
            <person name="Whitman W."/>
        </authorList>
    </citation>
    <scope>NUCLEOTIDE SEQUENCE [LARGE SCALE GENOMIC DNA]</scope>
    <source>
        <strain evidence="4 5">M8UP14</strain>
    </source>
</reference>
<dbReference type="Gene3D" id="2.20.200.10">
    <property type="entry name" value="Outer membrane efflux proteins (OEP)"/>
    <property type="match status" value="1"/>
</dbReference>
<evidence type="ECO:0000256" key="1">
    <source>
        <dbReference type="ARBA" id="ARBA00007613"/>
    </source>
</evidence>
<evidence type="ECO:0000313" key="5">
    <source>
        <dbReference type="Proteomes" id="UP000540989"/>
    </source>
</evidence>
<feature type="compositionally biased region" description="Polar residues" evidence="3">
    <location>
        <begin position="34"/>
        <end position="44"/>
    </location>
</feature>
<dbReference type="GO" id="GO:0015562">
    <property type="term" value="F:efflux transmembrane transporter activity"/>
    <property type="evidence" value="ECO:0007669"/>
    <property type="project" value="InterPro"/>
</dbReference>
<comment type="subcellular location">
    <subcellularLocation>
        <location evidence="2">Cell membrane</location>
        <topology evidence="2">Lipid-anchor</topology>
    </subcellularLocation>
</comment>
<keyword evidence="2" id="KW-0564">Palmitate</keyword>
<evidence type="ECO:0000256" key="2">
    <source>
        <dbReference type="RuleBase" id="RU362097"/>
    </source>
</evidence>
<dbReference type="RefSeq" id="WP_184218266.1">
    <property type="nucleotide sequence ID" value="NZ_JACHIP010000004.1"/>
</dbReference>
<keyword evidence="2" id="KW-0812">Transmembrane</keyword>
<keyword evidence="5" id="KW-1185">Reference proteome</keyword>
<evidence type="ECO:0000313" key="4">
    <source>
        <dbReference type="EMBL" id="MBB5058534.1"/>
    </source>
</evidence>
<dbReference type="InterPro" id="IPR003423">
    <property type="entry name" value="OMP_efflux"/>
</dbReference>
<dbReference type="SUPFAM" id="SSF56954">
    <property type="entry name" value="Outer membrane efflux proteins (OEP)"/>
    <property type="match status" value="1"/>
</dbReference>
<dbReference type="InterPro" id="IPR010131">
    <property type="entry name" value="MdtP/NodT-like"/>
</dbReference>
<keyword evidence="2" id="KW-0472">Membrane</keyword>
<organism evidence="4 5">
    <name type="scientific">Granulicella aggregans</name>
    <dbReference type="NCBI Taxonomy" id="474949"/>
    <lineage>
        <taxon>Bacteria</taxon>
        <taxon>Pseudomonadati</taxon>
        <taxon>Acidobacteriota</taxon>
        <taxon>Terriglobia</taxon>
        <taxon>Terriglobales</taxon>
        <taxon>Acidobacteriaceae</taxon>
        <taxon>Granulicella</taxon>
    </lineage>
</organism>
<dbReference type="EMBL" id="JACHIP010000004">
    <property type="protein sequence ID" value="MBB5058534.1"/>
    <property type="molecule type" value="Genomic_DNA"/>
</dbReference>
<protein>
    <submittedName>
        <fullName evidence="4">NodT family efflux transporter outer membrane factor (OMF) lipoprotein</fullName>
    </submittedName>
</protein>
<accession>A0A7W8E4R6</accession>
<gene>
    <name evidence="4" type="ORF">HDF16_003248</name>
</gene>
<name>A0A7W8E4R6_9BACT</name>
<dbReference type="PANTHER" id="PTHR30203">
    <property type="entry name" value="OUTER MEMBRANE CATION EFFLUX PROTEIN"/>
    <property type="match status" value="1"/>
</dbReference>
<dbReference type="AlphaFoldDB" id="A0A7W8E4R6"/>
<comment type="similarity">
    <text evidence="1 2">Belongs to the outer membrane factor (OMF) (TC 1.B.17) family.</text>
</comment>
<sequence length="533" mass="58361">MQKTTKNHVPHSSQFYRDEWASSEARLSSPIAPKTTSSRPTSGSGEAPTFRSVFQRAAFATAATVAISGCMVGPKYVKPTTPLAPDYKEMQTTGYKEGNWQSAQPADTTLKGEWWTLFNDPQLNDLELQVAANNQTLKAAAARLVEARSQIRYNHSFLFPTIGAAPSVAGERESNGRPYFNAPASNNGTADLQLPFDLNYEVDLWGRVRRTVNLSKEEAQATAADLQTALLSLQAELAVDYFEARANDADEKLLLDTVKTYEEAYRITNNRFQGGVSGESDVDQAKTQLESARVQASDVNIQRAQFEHAIAVLIGKPPASFTLAEQPLDTLPPPIPVGLPSELLERRPDIAAAERRVNEANERIGIARAAYFPTLNLSAFAGFESTAISTLINGSNYIWGVGPTLSETLFDAGRRRAVSQQAIAGYDEQTANYRQTTLTAFQQVEDNLAVLHTLILEAKQQHDSTIAAQAAVKIFNNRYVGGIDTYLQVVTAQTTALQNERNEIAIQRRQMDASVLLIKALGGGWSTAQLPKY</sequence>